<name>A0ACC1IVB0_9FUNG</name>
<reference evidence="1" key="1">
    <citation type="submission" date="2022-07" db="EMBL/GenBank/DDBJ databases">
        <title>Phylogenomic reconstructions and comparative analyses of Kickxellomycotina fungi.</title>
        <authorList>
            <person name="Reynolds N.K."/>
            <person name="Stajich J.E."/>
            <person name="Barry K."/>
            <person name="Grigoriev I.V."/>
            <person name="Crous P."/>
            <person name="Smith M.E."/>
        </authorList>
    </citation>
    <scope>NUCLEOTIDE SEQUENCE</scope>
    <source>
        <strain evidence="1">Benny 63K</strain>
    </source>
</reference>
<organism evidence="1 2">
    <name type="scientific">Kickxella alabastrina</name>
    <dbReference type="NCBI Taxonomy" id="61397"/>
    <lineage>
        <taxon>Eukaryota</taxon>
        <taxon>Fungi</taxon>
        <taxon>Fungi incertae sedis</taxon>
        <taxon>Zoopagomycota</taxon>
        <taxon>Kickxellomycotina</taxon>
        <taxon>Kickxellomycetes</taxon>
        <taxon>Kickxellales</taxon>
        <taxon>Kickxellaceae</taxon>
        <taxon>Kickxella</taxon>
    </lineage>
</organism>
<sequence length="621" mass="67093">MQSSLNSHLRSGRRVISRLNSTNSTRPLGSLLCNRNFHASVNSGKDEDAASKSPASWPTAESVILKRISSTGLHPSLSHLKTGKELVAVSKGTEKDADSEGLEKAEGTEGVGGEDGSAVGGSILSVSGIINSIREKRAASQQQPQQQRVSDPRTDSADTGVHRQGSDLHDPLLPYFLFDTYSLVHQLMECGFSRAQATTLTTLIKHKVYEGMEQVNSGMLTKSDLENDAYLFRAALQELRTETQMIRKNDQAILESQAAAINRDIDSLAQRTHDEIANLRSDIEIELNNHKHDTNHEMKSLDMELHELSSKYQVIMGEMKTDIEAIKLDSIRRGLITAVVTTLFVTALIWAPDILENMKNKSKLGVKAGGSADGSDDERRGGLGVGGSSGKAASQRSTGAGRAGTSRDSQVLAPLPYSTSDDSAMPSADHSGRSIIGDDSADNSSQLRYRDHSHLNIHYDPTISPADEQLNASLSQQQRPRHNVYLGRQVGDISSAEPPEGYDDWFDSFFYSPQGVAKHQNGSERSASLMDSDSKLDTTFWNSGDQGIVGDSGASLRTAGSGLGRESGSESRSESRAEDNNGRPNTSSSEARSNTTITTIPLHFTYSDNAAKPDNSDSKSA</sequence>
<evidence type="ECO:0000313" key="2">
    <source>
        <dbReference type="Proteomes" id="UP001150581"/>
    </source>
</evidence>
<keyword evidence="2" id="KW-1185">Reference proteome</keyword>
<evidence type="ECO:0000313" key="1">
    <source>
        <dbReference type="EMBL" id="KAJ1901565.1"/>
    </source>
</evidence>
<dbReference type="Proteomes" id="UP001150581">
    <property type="component" value="Unassembled WGS sequence"/>
</dbReference>
<accession>A0ACC1IVB0</accession>
<gene>
    <name evidence="1" type="ORF">LPJ66_000699</name>
</gene>
<dbReference type="EMBL" id="JANBPG010000023">
    <property type="protein sequence ID" value="KAJ1901565.1"/>
    <property type="molecule type" value="Genomic_DNA"/>
</dbReference>
<protein>
    <submittedName>
        <fullName evidence="1">Uncharacterized protein</fullName>
    </submittedName>
</protein>
<proteinExistence type="predicted"/>
<comment type="caution">
    <text evidence="1">The sequence shown here is derived from an EMBL/GenBank/DDBJ whole genome shotgun (WGS) entry which is preliminary data.</text>
</comment>